<dbReference type="AlphaFoldDB" id="A0A8J1TEW0"/>
<comment type="caution">
    <text evidence="2">The sequence shown here is derived from an EMBL/GenBank/DDBJ whole genome shotgun (WGS) entry which is preliminary data.</text>
</comment>
<feature type="compositionally biased region" description="Acidic residues" evidence="1">
    <location>
        <begin position="139"/>
        <end position="148"/>
    </location>
</feature>
<dbReference type="EMBL" id="CAIIXF020000002">
    <property type="protein sequence ID" value="CAH1776464.1"/>
    <property type="molecule type" value="Genomic_DNA"/>
</dbReference>
<dbReference type="Proteomes" id="UP000749559">
    <property type="component" value="Unassembled WGS sequence"/>
</dbReference>
<reference evidence="2" key="1">
    <citation type="submission" date="2022-03" db="EMBL/GenBank/DDBJ databases">
        <authorList>
            <person name="Martin C."/>
        </authorList>
    </citation>
    <scope>NUCLEOTIDE SEQUENCE</scope>
</reference>
<sequence>MSCHITRGNDFDKPWTSFFQSMDSKITRICIVGSVKLVILNAASCIFHLPLVHKVSETTASWRTTYIQADLTPHERRLAYELRQERNRRLENGETDLIIRNGKILKKRQFSTDPPRLNRDRNIQNQSQRNRNRHPISSSDEEETYNRV</sequence>
<accession>A0A8J1TEW0</accession>
<evidence type="ECO:0000313" key="3">
    <source>
        <dbReference type="Proteomes" id="UP000749559"/>
    </source>
</evidence>
<protein>
    <submittedName>
        <fullName evidence="2">Uncharacterized protein</fullName>
    </submittedName>
</protein>
<evidence type="ECO:0000256" key="1">
    <source>
        <dbReference type="SAM" id="MobiDB-lite"/>
    </source>
</evidence>
<organism evidence="2 3">
    <name type="scientific">Owenia fusiformis</name>
    <name type="common">Polychaete worm</name>
    <dbReference type="NCBI Taxonomy" id="6347"/>
    <lineage>
        <taxon>Eukaryota</taxon>
        <taxon>Metazoa</taxon>
        <taxon>Spiralia</taxon>
        <taxon>Lophotrochozoa</taxon>
        <taxon>Annelida</taxon>
        <taxon>Polychaeta</taxon>
        <taxon>Sedentaria</taxon>
        <taxon>Canalipalpata</taxon>
        <taxon>Sabellida</taxon>
        <taxon>Oweniida</taxon>
        <taxon>Oweniidae</taxon>
        <taxon>Owenia</taxon>
    </lineage>
</organism>
<keyword evidence="3" id="KW-1185">Reference proteome</keyword>
<evidence type="ECO:0000313" key="2">
    <source>
        <dbReference type="EMBL" id="CAH1776464.1"/>
    </source>
</evidence>
<gene>
    <name evidence="2" type="ORF">OFUS_LOCUS3638</name>
</gene>
<feature type="region of interest" description="Disordered" evidence="1">
    <location>
        <begin position="109"/>
        <end position="148"/>
    </location>
</feature>
<name>A0A8J1TEW0_OWEFU</name>
<proteinExistence type="predicted"/>